<dbReference type="Proteomes" id="UP001432027">
    <property type="component" value="Unassembled WGS sequence"/>
</dbReference>
<evidence type="ECO:0000256" key="1">
    <source>
        <dbReference type="ARBA" id="ARBA00022694"/>
    </source>
</evidence>
<dbReference type="Pfam" id="PF04032">
    <property type="entry name" value="Rpr2"/>
    <property type="match status" value="1"/>
</dbReference>
<dbReference type="GO" id="GO:0005655">
    <property type="term" value="C:nucleolar ribonuclease P complex"/>
    <property type="evidence" value="ECO:0007669"/>
    <property type="project" value="TreeGrafter"/>
</dbReference>
<dbReference type="AlphaFoldDB" id="A0AAV5TPT9"/>
<dbReference type="EMBL" id="BTSX01000004">
    <property type="protein sequence ID" value="GMS96402.1"/>
    <property type="molecule type" value="Genomic_DNA"/>
</dbReference>
<gene>
    <name evidence="6" type="ORF">PENTCL1PPCAC_18577</name>
</gene>
<evidence type="ECO:0000313" key="7">
    <source>
        <dbReference type="Proteomes" id="UP001432027"/>
    </source>
</evidence>
<keyword evidence="3" id="KW-0862">Zinc</keyword>
<dbReference type="InterPro" id="IPR007175">
    <property type="entry name" value="Rpr2/Snm1/Rpp21"/>
</dbReference>
<proteinExistence type="inferred from homology"/>
<dbReference type="PANTHER" id="PTHR14742">
    <property type="entry name" value="RIBONUCLEASE P SUBUNIT P21"/>
    <property type="match status" value="1"/>
</dbReference>
<comment type="caution">
    <text evidence="6">The sequence shown here is derived from an EMBL/GenBank/DDBJ whole genome shotgun (WGS) entry which is preliminary data.</text>
</comment>
<evidence type="ECO:0000256" key="3">
    <source>
        <dbReference type="ARBA" id="ARBA00022833"/>
    </source>
</evidence>
<dbReference type="GO" id="GO:0008033">
    <property type="term" value="P:tRNA processing"/>
    <property type="evidence" value="ECO:0007669"/>
    <property type="project" value="UniProtKB-KW"/>
</dbReference>
<evidence type="ECO:0000256" key="4">
    <source>
        <dbReference type="ARBA" id="ARBA00038402"/>
    </source>
</evidence>
<dbReference type="PANTHER" id="PTHR14742:SF0">
    <property type="entry name" value="RIBONUCLEASE P PROTEIN SUBUNIT P21"/>
    <property type="match status" value="1"/>
</dbReference>
<evidence type="ECO:0000313" key="6">
    <source>
        <dbReference type="EMBL" id="GMS96402.1"/>
    </source>
</evidence>
<name>A0AAV5TPT9_9BILA</name>
<evidence type="ECO:0000256" key="5">
    <source>
        <dbReference type="SAM" id="MobiDB-lite"/>
    </source>
</evidence>
<feature type="non-terminal residue" evidence="6">
    <location>
        <position position="1"/>
    </location>
</feature>
<sequence length="169" mass="19620">IGMFQFARHELLEMSDQKKAVTSQPQISTAQKKMQKAAAVVSDQHIRLNYLHQTAMMVSEQSSADEDAFTKISRKYVREIRECLNADRVKVEPNFMRTFCKKCKQVFVNGKVRRFDLQMVQRKVMQRRCRRCGHCSNFQIGSVQTRNEKAKEAQKKSEAAQNSTENNPE</sequence>
<dbReference type="Gene3D" id="6.20.50.20">
    <property type="match status" value="1"/>
</dbReference>
<feature type="compositionally biased region" description="Basic and acidic residues" evidence="5">
    <location>
        <begin position="146"/>
        <end position="158"/>
    </location>
</feature>
<comment type="similarity">
    <text evidence="4">Belongs to the eukaryotic/archaeal RNase P protein component 4 family.</text>
</comment>
<accession>A0AAV5TPT9</accession>
<feature type="region of interest" description="Disordered" evidence="5">
    <location>
        <begin position="145"/>
        <end position="169"/>
    </location>
</feature>
<dbReference type="GO" id="GO:0046872">
    <property type="term" value="F:metal ion binding"/>
    <property type="evidence" value="ECO:0007669"/>
    <property type="project" value="UniProtKB-KW"/>
</dbReference>
<keyword evidence="7" id="KW-1185">Reference proteome</keyword>
<keyword evidence="2" id="KW-0479">Metal-binding</keyword>
<reference evidence="6" key="1">
    <citation type="submission" date="2023-10" db="EMBL/GenBank/DDBJ databases">
        <title>Genome assembly of Pristionchus species.</title>
        <authorList>
            <person name="Yoshida K."/>
            <person name="Sommer R.J."/>
        </authorList>
    </citation>
    <scope>NUCLEOTIDE SEQUENCE</scope>
    <source>
        <strain evidence="6">RS0144</strain>
    </source>
</reference>
<organism evidence="6 7">
    <name type="scientific">Pristionchus entomophagus</name>
    <dbReference type="NCBI Taxonomy" id="358040"/>
    <lineage>
        <taxon>Eukaryota</taxon>
        <taxon>Metazoa</taxon>
        <taxon>Ecdysozoa</taxon>
        <taxon>Nematoda</taxon>
        <taxon>Chromadorea</taxon>
        <taxon>Rhabditida</taxon>
        <taxon>Rhabditina</taxon>
        <taxon>Diplogasteromorpha</taxon>
        <taxon>Diplogasteroidea</taxon>
        <taxon>Neodiplogasteridae</taxon>
        <taxon>Pristionchus</taxon>
    </lineage>
</organism>
<keyword evidence="1" id="KW-0819">tRNA processing</keyword>
<evidence type="ECO:0000256" key="2">
    <source>
        <dbReference type="ARBA" id="ARBA00022723"/>
    </source>
</evidence>
<protein>
    <submittedName>
        <fullName evidence="6">Uncharacterized protein</fullName>
    </submittedName>
</protein>